<dbReference type="InterPro" id="IPR043899">
    <property type="entry name" value="DUF5789"/>
</dbReference>
<keyword evidence="3" id="KW-1185">Reference proteome</keyword>
<evidence type="ECO:0008006" key="4">
    <source>
        <dbReference type="Google" id="ProtNLM"/>
    </source>
</evidence>
<comment type="caution">
    <text evidence="2">The sequence shown here is derived from an EMBL/GenBank/DDBJ whole genome shotgun (WGS) entry which is preliminary data.</text>
</comment>
<accession>A0ABD5Q483</accession>
<evidence type="ECO:0000313" key="2">
    <source>
        <dbReference type="EMBL" id="MFC4824749.1"/>
    </source>
</evidence>
<dbReference type="Proteomes" id="UP001595945">
    <property type="component" value="Unassembled WGS sequence"/>
</dbReference>
<dbReference type="RefSeq" id="WP_254269530.1">
    <property type="nucleotide sequence ID" value="NZ_CP100400.1"/>
</dbReference>
<feature type="region of interest" description="Disordered" evidence="1">
    <location>
        <begin position="1"/>
        <end position="24"/>
    </location>
</feature>
<sequence>MSESGDDDRTLGLDFSDIEEDLENEDYPVSADELLERYGDREIGMSDGSESFGEVLVTGGDEEFESADEVKQTVLNRVGSEAVGRKGYTDRGAGSAEGEESDESF</sequence>
<feature type="region of interest" description="Disordered" evidence="1">
    <location>
        <begin position="78"/>
        <end position="105"/>
    </location>
</feature>
<dbReference type="Pfam" id="PF19102">
    <property type="entry name" value="DUF5789"/>
    <property type="match status" value="1"/>
</dbReference>
<gene>
    <name evidence="2" type="ORF">ACFO9K_10805</name>
</gene>
<dbReference type="GeneID" id="73044553"/>
<evidence type="ECO:0000256" key="1">
    <source>
        <dbReference type="SAM" id="MobiDB-lite"/>
    </source>
</evidence>
<reference evidence="2 3" key="1">
    <citation type="journal article" date="2019" name="Int. J. Syst. Evol. Microbiol.">
        <title>The Global Catalogue of Microorganisms (GCM) 10K type strain sequencing project: providing services to taxonomists for standard genome sequencing and annotation.</title>
        <authorList>
            <consortium name="The Broad Institute Genomics Platform"/>
            <consortium name="The Broad Institute Genome Sequencing Center for Infectious Disease"/>
            <person name="Wu L."/>
            <person name="Ma J."/>
        </authorList>
    </citation>
    <scope>NUCLEOTIDE SEQUENCE [LARGE SCALE GENOMIC DNA]</scope>
    <source>
        <strain evidence="2 3">XZYJ18</strain>
    </source>
</reference>
<protein>
    <recommendedName>
        <fullName evidence="4">DUF2795 domain-containing protein</fullName>
    </recommendedName>
</protein>
<dbReference type="EMBL" id="JBHSHT010000001">
    <property type="protein sequence ID" value="MFC4824749.1"/>
    <property type="molecule type" value="Genomic_DNA"/>
</dbReference>
<proteinExistence type="predicted"/>
<name>A0ABD5Q483_9EURY</name>
<organism evidence="2 3">
    <name type="scientific">Halorussus aquaticus</name>
    <dbReference type="NCBI Taxonomy" id="2953748"/>
    <lineage>
        <taxon>Archaea</taxon>
        <taxon>Methanobacteriati</taxon>
        <taxon>Methanobacteriota</taxon>
        <taxon>Stenosarchaea group</taxon>
        <taxon>Halobacteria</taxon>
        <taxon>Halobacteriales</taxon>
        <taxon>Haladaptataceae</taxon>
        <taxon>Halorussus</taxon>
    </lineage>
</organism>
<evidence type="ECO:0000313" key="3">
    <source>
        <dbReference type="Proteomes" id="UP001595945"/>
    </source>
</evidence>
<dbReference type="AlphaFoldDB" id="A0ABD5Q483"/>